<accession>A0A9Q0R1Q6</accession>
<dbReference type="PANTHER" id="PTHR13318">
    <property type="entry name" value="PARTNER OF PAIRED, ISOFORM B-RELATED"/>
    <property type="match status" value="1"/>
</dbReference>
<organism evidence="2 3">
    <name type="scientific">Protea cynaroides</name>
    <dbReference type="NCBI Taxonomy" id="273540"/>
    <lineage>
        <taxon>Eukaryota</taxon>
        <taxon>Viridiplantae</taxon>
        <taxon>Streptophyta</taxon>
        <taxon>Embryophyta</taxon>
        <taxon>Tracheophyta</taxon>
        <taxon>Spermatophyta</taxon>
        <taxon>Magnoliopsida</taxon>
        <taxon>Proteales</taxon>
        <taxon>Proteaceae</taxon>
        <taxon>Protea</taxon>
    </lineage>
</organism>
<dbReference type="Gene3D" id="3.80.10.10">
    <property type="entry name" value="Ribonuclease Inhibitor"/>
    <property type="match status" value="4"/>
</dbReference>
<keyword evidence="3" id="KW-1185">Reference proteome</keyword>
<comment type="caution">
    <text evidence="2">The sequence shown here is derived from an EMBL/GenBank/DDBJ whole genome shotgun (WGS) entry which is preliminary data.</text>
</comment>
<feature type="domain" description="F-box/LRR-repeat protein 15-like leucin rich repeat" evidence="1">
    <location>
        <begin position="320"/>
        <end position="479"/>
    </location>
</feature>
<reference evidence="2" key="1">
    <citation type="journal article" date="2023" name="Plant J.">
        <title>The genome of the king protea, Protea cynaroides.</title>
        <authorList>
            <person name="Chang J."/>
            <person name="Duong T.A."/>
            <person name="Schoeman C."/>
            <person name="Ma X."/>
            <person name="Roodt D."/>
            <person name="Barker N."/>
            <person name="Li Z."/>
            <person name="Van de Peer Y."/>
            <person name="Mizrachi E."/>
        </authorList>
    </citation>
    <scope>NUCLEOTIDE SEQUENCE</scope>
    <source>
        <tissue evidence="2">Young leaves</tissue>
    </source>
</reference>
<dbReference type="InterPro" id="IPR036047">
    <property type="entry name" value="F-box-like_dom_sf"/>
</dbReference>
<evidence type="ECO:0000259" key="1">
    <source>
        <dbReference type="Pfam" id="PF25372"/>
    </source>
</evidence>
<dbReference type="InterPro" id="IPR006553">
    <property type="entry name" value="Leu-rich_rpt_Cys-con_subtyp"/>
</dbReference>
<dbReference type="Proteomes" id="UP001141806">
    <property type="component" value="Unassembled WGS sequence"/>
</dbReference>
<gene>
    <name evidence="2" type="ORF">NE237_010965</name>
</gene>
<dbReference type="SMART" id="SM00367">
    <property type="entry name" value="LRR_CC"/>
    <property type="match status" value="18"/>
</dbReference>
<dbReference type="AlphaFoldDB" id="A0A9Q0R1Q6"/>
<evidence type="ECO:0000313" key="2">
    <source>
        <dbReference type="EMBL" id="KAJ4980185.1"/>
    </source>
</evidence>
<dbReference type="InterPro" id="IPR057207">
    <property type="entry name" value="FBXL15_LRR"/>
</dbReference>
<sequence length="664" mass="72492">MKSPKYMESFDFDHFDLLTEEIIFAILDFLDENPLDKKSFSLVCKSFYVAEARHRKTLKPLRSELLTTILDRYPSVSRLDLTLCPRITDNSLIVISSICKSTLRSIDLSRSKCFSQVGLSNLVLNCSSLVELDLSNGTELTDSAAAAIAEAKNLEKLWLVRCKLISDLGIGCIAVGCKKLRLINLKWCLGVTHLGVGLLAIKCKEIRSLDLSYVPITKKCLPSILQLQHLEELVLTGCLGIDDGNLATLKQGCASLQTLNMSCCQNVTHEGLSFLTNGAGNLRQLILAYGSTVTLALAETLQKFPKLESIKLDGCLVTSDGLKAIGDYCVSLRELSLSKCSGVIDEGLSSIVIKHKELRKLDITCCRKITDVSIASIKTSCTSLTSLRMESCSLISQEAFVLIGQHCPFLEELDVTDNSIDDEGLKSISRCSNLSSLKIGICLNITDKGLTRVGMCCPKLKELDLYRSVGITDLGIAAIASGCSRLEMINIAYCKDITDHSLSSLSKCSRLNTLEIRGCHRISSSGLAAIAGGCKQLTKLDIKKCYDIDDAGMLPLAHFSQNLRVINLSYCSVTDVGLLALASISCLQSMTILHLKGLTANGLAAALLACGGLTKVKLHTSFRPLLSQPLLEHIEARGCVFQWRDKPFQFDEDAKIWKLQADVV</sequence>
<name>A0A9Q0R1Q6_9MAGN</name>
<dbReference type="Pfam" id="PF25372">
    <property type="entry name" value="DUF7885"/>
    <property type="match status" value="2"/>
</dbReference>
<dbReference type="Pfam" id="PF13516">
    <property type="entry name" value="LRR_6"/>
    <property type="match status" value="2"/>
</dbReference>
<dbReference type="PANTHER" id="PTHR13318:SF105">
    <property type="entry name" value="F-BOX_LRR-REPEAT PROTEIN 3"/>
    <property type="match status" value="1"/>
</dbReference>
<dbReference type="SUPFAM" id="SSF81383">
    <property type="entry name" value="F-box domain"/>
    <property type="match status" value="1"/>
</dbReference>
<dbReference type="CDD" id="cd22159">
    <property type="entry name" value="F-box_AtTIR1-like"/>
    <property type="match status" value="1"/>
</dbReference>
<proteinExistence type="predicted"/>
<feature type="domain" description="F-box/LRR-repeat protein 15-like leucin rich repeat" evidence="1">
    <location>
        <begin position="481"/>
        <end position="533"/>
    </location>
</feature>
<dbReference type="GO" id="GO:0031146">
    <property type="term" value="P:SCF-dependent proteasomal ubiquitin-dependent protein catabolic process"/>
    <property type="evidence" value="ECO:0007669"/>
    <property type="project" value="TreeGrafter"/>
</dbReference>
<dbReference type="InterPro" id="IPR032675">
    <property type="entry name" value="LRR_dom_sf"/>
</dbReference>
<dbReference type="OrthoDB" id="550575at2759"/>
<dbReference type="EMBL" id="JAMYWD010000002">
    <property type="protein sequence ID" value="KAJ4980185.1"/>
    <property type="molecule type" value="Genomic_DNA"/>
</dbReference>
<dbReference type="InterPro" id="IPR001611">
    <property type="entry name" value="Leu-rich_rpt"/>
</dbReference>
<protein>
    <recommendedName>
        <fullName evidence="1">F-box/LRR-repeat protein 15-like leucin rich repeat domain-containing protein</fullName>
    </recommendedName>
</protein>
<dbReference type="FunFam" id="3.80.10.10:FF:000276">
    <property type="entry name" value="F-box/LRR-repeat protein 3"/>
    <property type="match status" value="1"/>
</dbReference>
<dbReference type="SUPFAM" id="SSF52047">
    <property type="entry name" value="RNI-like"/>
    <property type="match status" value="1"/>
</dbReference>
<dbReference type="FunFam" id="3.80.10.10:FF:001172">
    <property type="entry name" value="Os11g0108932 protein"/>
    <property type="match status" value="1"/>
</dbReference>
<dbReference type="SUPFAM" id="SSF52058">
    <property type="entry name" value="L domain-like"/>
    <property type="match status" value="1"/>
</dbReference>
<dbReference type="GO" id="GO:0019005">
    <property type="term" value="C:SCF ubiquitin ligase complex"/>
    <property type="evidence" value="ECO:0007669"/>
    <property type="project" value="TreeGrafter"/>
</dbReference>
<evidence type="ECO:0000313" key="3">
    <source>
        <dbReference type="Proteomes" id="UP001141806"/>
    </source>
</evidence>